<evidence type="ECO:0000313" key="2">
    <source>
        <dbReference type="Proteomes" id="UP000177050"/>
    </source>
</evidence>
<dbReference type="GO" id="GO:0070694">
    <property type="term" value="F:5-hydroxymethyl-dUMP N-hydrolase activity"/>
    <property type="evidence" value="ECO:0007669"/>
    <property type="project" value="TreeGrafter"/>
</dbReference>
<dbReference type="Gene3D" id="3.40.50.450">
    <property type="match status" value="1"/>
</dbReference>
<sequence length="185" mass="21495">MKVYFTASIVGKKQYLHNYLKIIKILLDKNHQVLSDHIVKSTEEEIRLEKREDRMKFHDNLEKWIGGCDFMVVEASFPSISVGYEISLALQFNKTVLILYSEGDPPSLLVHHSSEKVICEKYSLTTLQDIIEDFINYAQGSADSRFTFYITSEIASYLEKVSRKKKLPKSVYLRHLIQSDMEKHA</sequence>
<dbReference type="SUPFAM" id="SSF52309">
    <property type="entry name" value="N-(deoxy)ribosyltransferase-like"/>
    <property type="match status" value="1"/>
</dbReference>
<dbReference type="InterPro" id="IPR051239">
    <property type="entry name" value="2'-dNMP_N-hydrolase"/>
</dbReference>
<organism evidence="1 2">
    <name type="scientific">Candidatus Roizmanbacteria bacterium RIFOXYD1_FULL_38_12</name>
    <dbReference type="NCBI Taxonomy" id="1802093"/>
    <lineage>
        <taxon>Bacteria</taxon>
        <taxon>Candidatus Roizmaniibacteriota</taxon>
    </lineage>
</organism>
<dbReference type="Proteomes" id="UP000177050">
    <property type="component" value="Unassembled WGS sequence"/>
</dbReference>
<evidence type="ECO:0000313" key="1">
    <source>
        <dbReference type="EMBL" id="OGK74203.1"/>
    </source>
</evidence>
<dbReference type="PANTHER" id="PTHR15364">
    <property type="entry name" value="2'-DEOXYNUCLEOSIDE 5'-PHOSPHATE N-HYDROLASE 1"/>
    <property type="match status" value="1"/>
</dbReference>
<dbReference type="PANTHER" id="PTHR15364:SF0">
    <property type="entry name" value="2'-DEOXYNUCLEOSIDE 5'-PHOSPHATE N-HYDROLASE 1"/>
    <property type="match status" value="1"/>
</dbReference>
<dbReference type="EMBL" id="MGBR01000001">
    <property type="protein sequence ID" value="OGK74203.1"/>
    <property type="molecule type" value="Genomic_DNA"/>
</dbReference>
<reference evidence="1 2" key="1">
    <citation type="journal article" date="2016" name="Nat. Commun.">
        <title>Thousands of microbial genomes shed light on interconnected biogeochemical processes in an aquifer system.</title>
        <authorList>
            <person name="Anantharaman K."/>
            <person name="Brown C.T."/>
            <person name="Hug L.A."/>
            <person name="Sharon I."/>
            <person name="Castelle C.J."/>
            <person name="Probst A.J."/>
            <person name="Thomas B.C."/>
            <person name="Singh A."/>
            <person name="Wilkins M.J."/>
            <person name="Karaoz U."/>
            <person name="Brodie E.L."/>
            <person name="Williams K.H."/>
            <person name="Hubbard S.S."/>
            <person name="Banfield J.F."/>
        </authorList>
    </citation>
    <scope>NUCLEOTIDE SEQUENCE [LARGE SCALE GENOMIC DNA]</scope>
</reference>
<proteinExistence type="predicted"/>
<dbReference type="AlphaFoldDB" id="A0A1F7L251"/>
<dbReference type="GO" id="GO:0009159">
    <property type="term" value="P:deoxyribonucleoside monophosphate catabolic process"/>
    <property type="evidence" value="ECO:0007669"/>
    <property type="project" value="TreeGrafter"/>
</dbReference>
<comment type="caution">
    <text evidence="1">The sequence shown here is derived from an EMBL/GenBank/DDBJ whole genome shotgun (WGS) entry which is preliminary data.</text>
</comment>
<gene>
    <name evidence="1" type="ORF">A3K52_05560</name>
</gene>
<evidence type="ECO:0008006" key="3">
    <source>
        <dbReference type="Google" id="ProtNLM"/>
    </source>
</evidence>
<name>A0A1F7L251_9BACT</name>
<accession>A0A1F7L251</accession>
<protein>
    <recommendedName>
        <fullName evidence="3">2'-deoxynucleoside 5'-phosphate N-hydrolase 1</fullName>
    </recommendedName>
</protein>